<protein>
    <recommendedName>
        <fullName evidence="3">DUF2188 domain-containing protein</fullName>
    </recommendedName>
</protein>
<comment type="caution">
    <text evidence="1">The sequence shown here is derived from an EMBL/GenBank/DDBJ whole genome shotgun (WGS) entry which is preliminary data.</text>
</comment>
<reference evidence="1 2" key="1">
    <citation type="submission" date="2018-03" db="EMBL/GenBank/DDBJ databases">
        <title>Novel Streptomyces sp. from soil.</title>
        <authorList>
            <person name="Tan G.Y.A."/>
            <person name="Lee Z.Y."/>
        </authorList>
    </citation>
    <scope>NUCLEOTIDE SEQUENCE [LARGE SCALE GENOMIC DNA]</scope>
    <source>
        <strain evidence="1 2">ST5x</strain>
    </source>
</reference>
<sequence length="90" mass="9398">MPQGIVLLATPEGWRHSVLTVEGGMLCGRLADVPVNAGPAEARAAAAAMVVGLTHDIHDERVDVTWDPPREPGPWTAQVTVAATSPSTYG</sequence>
<accession>A0A2S9PXT3</accession>
<evidence type="ECO:0000313" key="2">
    <source>
        <dbReference type="Proteomes" id="UP000239322"/>
    </source>
</evidence>
<dbReference type="AlphaFoldDB" id="A0A2S9PXT3"/>
<keyword evidence="2" id="KW-1185">Reference proteome</keyword>
<dbReference type="EMBL" id="PVLV01000129">
    <property type="protein sequence ID" value="PRH79246.1"/>
    <property type="molecule type" value="Genomic_DNA"/>
</dbReference>
<name>A0A2S9PXT3_9ACTN</name>
<gene>
    <name evidence="1" type="ORF">C6N75_10535</name>
</gene>
<proteinExistence type="predicted"/>
<evidence type="ECO:0000313" key="1">
    <source>
        <dbReference type="EMBL" id="PRH79246.1"/>
    </source>
</evidence>
<evidence type="ECO:0008006" key="3">
    <source>
        <dbReference type="Google" id="ProtNLM"/>
    </source>
</evidence>
<organism evidence="1 2">
    <name type="scientific">Streptomyces solincola</name>
    <dbReference type="NCBI Taxonomy" id="2100817"/>
    <lineage>
        <taxon>Bacteria</taxon>
        <taxon>Bacillati</taxon>
        <taxon>Actinomycetota</taxon>
        <taxon>Actinomycetes</taxon>
        <taxon>Kitasatosporales</taxon>
        <taxon>Streptomycetaceae</taxon>
        <taxon>Streptomyces</taxon>
    </lineage>
</organism>
<dbReference type="Proteomes" id="UP000239322">
    <property type="component" value="Unassembled WGS sequence"/>
</dbReference>